<evidence type="ECO:0000313" key="3">
    <source>
        <dbReference type="Proteomes" id="UP000283634"/>
    </source>
</evidence>
<evidence type="ECO:0000313" key="2">
    <source>
        <dbReference type="EMBL" id="RNF00300.1"/>
    </source>
</evidence>
<dbReference type="Proteomes" id="UP000283634">
    <property type="component" value="Unassembled WGS sequence"/>
</dbReference>
<gene>
    <name evidence="2" type="ORF">TraAM80_07692</name>
</gene>
<dbReference type="EMBL" id="MKGL01000333">
    <property type="protein sequence ID" value="RNF00300.1"/>
    <property type="molecule type" value="Genomic_DNA"/>
</dbReference>
<keyword evidence="1" id="KW-0812">Transmembrane</keyword>
<sequence>MSGCIKKKTCEVREVVELLHDYGHSSMASWGCDGFYSLQYRLLQRRRKGHSAELAVLLQGLAGFTLVRLHLVAAPMGFLRRRHRPPAVVSSCNDAHAFDMAVL</sequence>
<dbReference type="AlphaFoldDB" id="A0A422N4C6"/>
<name>A0A422N4C6_TRYRA</name>
<keyword evidence="1" id="KW-0472">Membrane</keyword>
<reference evidence="2 3" key="1">
    <citation type="journal article" date="2018" name="BMC Genomics">
        <title>Genomic comparison of Trypanosoma conorhini and Trypanosoma rangeli to Trypanosoma cruzi strains of high and low virulence.</title>
        <authorList>
            <person name="Bradwell K.R."/>
            <person name="Koparde V.N."/>
            <person name="Matveyev A.V."/>
            <person name="Serrano M.G."/>
            <person name="Alves J.M."/>
            <person name="Parikh H."/>
            <person name="Huang B."/>
            <person name="Lee V."/>
            <person name="Espinosa-Alvarez O."/>
            <person name="Ortiz P.A."/>
            <person name="Costa-Martins A.G."/>
            <person name="Teixeira M.M."/>
            <person name="Buck G.A."/>
        </authorList>
    </citation>
    <scope>NUCLEOTIDE SEQUENCE [LARGE SCALE GENOMIC DNA]</scope>
    <source>
        <strain evidence="2 3">AM80</strain>
    </source>
</reference>
<accession>A0A422N4C6</accession>
<feature type="transmembrane region" description="Helical" evidence="1">
    <location>
        <begin position="54"/>
        <end position="74"/>
    </location>
</feature>
<comment type="caution">
    <text evidence="2">The sequence shown here is derived from an EMBL/GenBank/DDBJ whole genome shotgun (WGS) entry which is preliminary data.</text>
</comment>
<evidence type="ECO:0000256" key="1">
    <source>
        <dbReference type="SAM" id="Phobius"/>
    </source>
</evidence>
<keyword evidence="1" id="KW-1133">Transmembrane helix</keyword>
<organism evidence="2 3">
    <name type="scientific">Trypanosoma rangeli</name>
    <dbReference type="NCBI Taxonomy" id="5698"/>
    <lineage>
        <taxon>Eukaryota</taxon>
        <taxon>Discoba</taxon>
        <taxon>Euglenozoa</taxon>
        <taxon>Kinetoplastea</taxon>
        <taxon>Metakinetoplastina</taxon>
        <taxon>Trypanosomatida</taxon>
        <taxon>Trypanosomatidae</taxon>
        <taxon>Trypanosoma</taxon>
        <taxon>Herpetosoma</taxon>
    </lineage>
</organism>
<protein>
    <submittedName>
        <fullName evidence="2">Uncharacterized protein</fullName>
    </submittedName>
</protein>
<dbReference type="GeneID" id="40331625"/>
<proteinExistence type="predicted"/>
<dbReference type="RefSeq" id="XP_029235687.1">
    <property type="nucleotide sequence ID" value="XM_029384473.1"/>
</dbReference>
<keyword evidence="3" id="KW-1185">Reference proteome</keyword>